<proteinExistence type="predicted"/>
<keyword evidence="2" id="KW-1185">Reference proteome</keyword>
<dbReference type="EMBL" id="BPLR01002908">
    <property type="protein sequence ID" value="GIX79207.1"/>
    <property type="molecule type" value="Genomic_DNA"/>
</dbReference>
<organism evidence="1 2">
    <name type="scientific">Caerostris extrusa</name>
    <name type="common">Bark spider</name>
    <name type="synonym">Caerostris bankana</name>
    <dbReference type="NCBI Taxonomy" id="172846"/>
    <lineage>
        <taxon>Eukaryota</taxon>
        <taxon>Metazoa</taxon>
        <taxon>Ecdysozoa</taxon>
        <taxon>Arthropoda</taxon>
        <taxon>Chelicerata</taxon>
        <taxon>Arachnida</taxon>
        <taxon>Araneae</taxon>
        <taxon>Araneomorphae</taxon>
        <taxon>Entelegynae</taxon>
        <taxon>Araneoidea</taxon>
        <taxon>Araneidae</taxon>
        <taxon>Caerostris</taxon>
    </lineage>
</organism>
<dbReference type="Proteomes" id="UP001054945">
    <property type="component" value="Unassembled WGS sequence"/>
</dbReference>
<accession>A0AAV4N2Z5</accession>
<reference evidence="1 2" key="1">
    <citation type="submission" date="2021-06" db="EMBL/GenBank/DDBJ databases">
        <title>Caerostris extrusa draft genome.</title>
        <authorList>
            <person name="Kono N."/>
            <person name="Arakawa K."/>
        </authorList>
    </citation>
    <scope>NUCLEOTIDE SEQUENCE [LARGE SCALE GENOMIC DNA]</scope>
</reference>
<gene>
    <name evidence="1" type="ORF">CEXT_130411</name>
</gene>
<evidence type="ECO:0000313" key="2">
    <source>
        <dbReference type="Proteomes" id="UP001054945"/>
    </source>
</evidence>
<evidence type="ECO:0000313" key="1">
    <source>
        <dbReference type="EMBL" id="GIX79207.1"/>
    </source>
</evidence>
<name>A0AAV4N2Z5_CAEEX</name>
<comment type="caution">
    <text evidence="1">The sequence shown here is derived from an EMBL/GenBank/DDBJ whole genome shotgun (WGS) entry which is preliminary data.</text>
</comment>
<sequence>MSRDTTIDHKLRSALTTSTYVMKVEIVYQNLLYKYEGPHFLKTVPLLKALKSLSVSTVYSMPPEKDVNANQSLLPKLLQCSTKNLQKQDQLINKFLLHLC</sequence>
<dbReference type="AlphaFoldDB" id="A0AAV4N2Z5"/>
<protein>
    <submittedName>
        <fullName evidence="1">Uncharacterized protein</fullName>
    </submittedName>
</protein>